<dbReference type="AlphaFoldDB" id="A0A157T4V2"/>
<dbReference type="PROSITE" id="PS00198">
    <property type="entry name" value="4FE4S_FER_1"/>
    <property type="match status" value="1"/>
</dbReference>
<dbReference type="EMBL" id="LT549890">
    <property type="protein sequence ID" value="SAI86437.1"/>
    <property type="molecule type" value="Genomic_DNA"/>
</dbReference>
<dbReference type="Gene3D" id="3.30.70.20">
    <property type="match status" value="2"/>
</dbReference>
<evidence type="ECO:0000313" key="8">
    <source>
        <dbReference type="Proteomes" id="UP000076770"/>
    </source>
</evidence>
<keyword evidence="5" id="KW-0812">Transmembrane</keyword>
<feature type="domain" description="4Fe-4S ferredoxin-type" evidence="6">
    <location>
        <begin position="86"/>
        <end position="115"/>
    </location>
</feature>
<dbReference type="Pfam" id="PF13247">
    <property type="entry name" value="Fer4_11"/>
    <property type="match status" value="1"/>
</dbReference>
<feature type="transmembrane region" description="Helical" evidence="5">
    <location>
        <begin position="255"/>
        <end position="273"/>
    </location>
</feature>
<dbReference type="InterPro" id="IPR017900">
    <property type="entry name" value="4Fe4S_Fe_S_CS"/>
</dbReference>
<dbReference type="CDD" id="cd16371">
    <property type="entry name" value="DMSOR_beta_like"/>
    <property type="match status" value="1"/>
</dbReference>
<evidence type="ECO:0000256" key="3">
    <source>
        <dbReference type="ARBA" id="ARBA00023004"/>
    </source>
</evidence>
<proteinExistence type="predicted"/>
<feature type="transmembrane region" description="Helical" evidence="5">
    <location>
        <begin position="312"/>
        <end position="330"/>
    </location>
</feature>
<keyword evidence="5" id="KW-0472">Membrane</keyword>
<feature type="transmembrane region" description="Helical" evidence="5">
    <location>
        <begin position="218"/>
        <end position="235"/>
    </location>
</feature>
<evidence type="ECO:0000256" key="5">
    <source>
        <dbReference type="SAM" id="Phobius"/>
    </source>
</evidence>
<organism evidence="7 8">
    <name type="scientific">Saccharolobus solfataricus</name>
    <name type="common">Sulfolobus solfataricus</name>
    <dbReference type="NCBI Taxonomy" id="2287"/>
    <lineage>
        <taxon>Archaea</taxon>
        <taxon>Thermoproteota</taxon>
        <taxon>Thermoprotei</taxon>
        <taxon>Sulfolobales</taxon>
        <taxon>Sulfolobaceae</taxon>
        <taxon>Saccharolobus</taxon>
    </lineage>
</organism>
<keyword evidence="1" id="KW-0004">4Fe-4S</keyword>
<evidence type="ECO:0000256" key="4">
    <source>
        <dbReference type="ARBA" id="ARBA00023014"/>
    </source>
</evidence>
<dbReference type="GO" id="GO:0051539">
    <property type="term" value="F:4 iron, 4 sulfur cluster binding"/>
    <property type="evidence" value="ECO:0007669"/>
    <property type="project" value="UniProtKB-KW"/>
</dbReference>
<dbReference type="Proteomes" id="UP000076770">
    <property type="component" value="Chromosome i"/>
</dbReference>
<accession>A0A157T4V2</accession>
<gene>
    <name evidence="7" type="ORF">SSOP1_2883</name>
</gene>
<dbReference type="PROSITE" id="PS51379">
    <property type="entry name" value="4FE4S_FER_2"/>
    <property type="match status" value="3"/>
</dbReference>
<dbReference type="InterPro" id="IPR050954">
    <property type="entry name" value="ET_IronSulfur_Cluster-Binding"/>
</dbReference>
<dbReference type="SUPFAM" id="SSF54862">
    <property type="entry name" value="4Fe-4S ferredoxins"/>
    <property type="match status" value="1"/>
</dbReference>
<keyword evidence="5" id="KW-1133">Transmembrane helix</keyword>
<evidence type="ECO:0000259" key="6">
    <source>
        <dbReference type="PROSITE" id="PS51379"/>
    </source>
</evidence>
<keyword evidence="4" id="KW-0411">Iron-sulfur</keyword>
<feature type="transmembrane region" description="Helical" evidence="5">
    <location>
        <begin position="364"/>
        <end position="388"/>
    </location>
</feature>
<feature type="transmembrane region" description="Helical" evidence="5">
    <location>
        <begin position="336"/>
        <end position="352"/>
    </location>
</feature>
<feature type="transmembrane region" description="Helical" evidence="5">
    <location>
        <begin position="279"/>
        <end position="300"/>
    </location>
</feature>
<feature type="domain" description="4Fe-4S ferredoxin-type" evidence="6">
    <location>
        <begin position="53"/>
        <end position="85"/>
    </location>
</feature>
<dbReference type="PANTHER" id="PTHR43177">
    <property type="entry name" value="PROTEIN NRFC"/>
    <property type="match status" value="1"/>
</dbReference>
<dbReference type="GO" id="GO:0016491">
    <property type="term" value="F:oxidoreductase activity"/>
    <property type="evidence" value="ECO:0007669"/>
    <property type="project" value="UniProtKB-ARBA"/>
</dbReference>
<name>A0A157T4V2_SACSO</name>
<evidence type="ECO:0000313" key="7">
    <source>
        <dbReference type="EMBL" id="SAI86437.1"/>
    </source>
</evidence>
<sequence length="409" mass="46418">MLLTYLTRYYHMERKLGFIFDHNKCIICNACVDACNKAYGDLNWRSLIVMTHGESKTALSIACNHCDNPTCMQVCPANAIEKNEMGIVRIRDDKCIGCGFCTWACPYEALKFNNEGVMSKCHFCYDRLAEGKGIPYCVEACPTGALAFGWIEKGEAEVNYLPPSEITKPRIVIKQPESKETLNASVLHTKKEENYLGLLAFTIGSEFALGYSLFKLPLWSIVSVILLVASLLLSVNHARKTDRFYRVIYNLKTSWLSREVLFSSIAILFYILSIAEPLFYYPAILFLTVGVISSIMIYMLKSRPSWYNVDTPVSFIGSIFTMSLPIVYFFSHNLTTIIPLIITLVIEIISNNRRSNVRMSLNVASIVISLISIVFPEIIIITEIINIVSEVTHRREFYEKVVYYGLPKV</sequence>
<evidence type="ECO:0000256" key="1">
    <source>
        <dbReference type="ARBA" id="ARBA00022485"/>
    </source>
</evidence>
<protein>
    <submittedName>
        <fullName evidence="7">4Fe-4S ferredoxin</fullName>
    </submittedName>
</protein>
<dbReference type="InterPro" id="IPR017896">
    <property type="entry name" value="4Fe4S_Fe-S-bd"/>
</dbReference>
<dbReference type="PATRIC" id="fig|2287.9.peg.3023"/>
<feature type="domain" description="4Fe-4S ferredoxin-type" evidence="6">
    <location>
        <begin position="16"/>
        <end position="45"/>
    </location>
</feature>
<keyword evidence="3" id="KW-0408">Iron</keyword>
<dbReference type="GO" id="GO:0046872">
    <property type="term" value="F:metal ion binding"/>
    <property type="evidence" value="ECO:0007669"/>
    <property type="project" value="UniProtKB-KW"/>
</dbReference>
<dbReference type="PANTHER" id="PTHR43177:SF3">
    <property type="entry name" value="PROTEIN NRFC HOMOLOG"/>
    <property type="match status" value="1"/>
</dbReference>
<evidence type="ECO:0000256" key="2">
    <source>
        <dbReference type="ARBA" id="ARBA00022723"/>
    </source>
</evidence>
<reference evidence="8" key="1">
    <citation type="submission" date="2016-04" db="EMBL/GenBank/DDBJ databases">
        <authorList>
            <person name="Shah S.A."/>
            <person name="Garrett R.A."/>
        </authorList>
    </citation>
    <scope>NUCLEOTIDE SEQUENCE [LARGE SCALE GENOMIC DNA]</scope>
    <source>
        <strain evidence="8">ATCC 35091 / DSM 1616 / JCM 8930 / NBRC 15331 / P1</strain>
    </source>
</reference>
<keyword evidence="2" id="KW-0479">Metal-binding</keyword>